<evidence type="ECO:0000313" key="3">
    <source>
        <dbReference type="Proteomes" id="UP001278500"/>
    </source>
</evidence>
<name>A0AAE0J9I3_9PEZI</name>
<dbReference type="GeneID" id="87860164"/>
<feature type="chain" id="PRO_5041949884" description="Secreted protein" evidence="1">
    <location>
        <begin position="25"/>
        <end position="120"/>
    </location>
</feature>
<evidence type="ECO:0000313" key="2">
    <source>
        <dbReference type="EMBL" id="KAK3339133.1"/>
    </source>
</evidence>
<protein>
    <recommendedName>
        <fullName evidence="4">Secreted protein</fullName>
    </recommendedName>
</protein>
<dbReference type="AlphaFoldDB" id="A0AAE0J9I3"/>
<reference evidence="2" key="2">
    <citation type="submission" date="2023-06" db="EMBL/GenBank/DDBJ databases">
        <authorList>
            <consortium name="Lawrence Berkeley National Laboratory"/>
            <person name="Haridas S."/>
            <person name="Hensen N."/>
            <person name="Bonometti L."/>
            <person name="Westerberg I."/>
            <person name="Brannstrom I.O."/>
            <person name="Guillou S."/>
            <person name="Cros-Aarteil S."/>
            <person name="Calhoun S."/>
            <person name="Kuo A."/>
            <person name="Mondo S."/>
            <person name="Pangilinan J."/>
            <person name="Riley R."/>
            <person name="Labutti K."/>
            <person name="Andreopoulos B."/>
            <person name="Lipzen A."/>
            <person name="Chen C."/>
            <person name="Yanf M."/>
            <person name="Daum C."/>
            <person name="Ng V."/>
            <person name="Clum A."/>
            <person name="Steindorff A."/>
            <person name="Ohm R."/>
            <person name="Martin F."/>
            <person name="Silar P."/>
            <person name="Natvig D."/>
            <person name="Lalanne C."/>
            <person name="Gautier V."/>
            <person name="Ament-Velasquez S.L."/>
            <person name="Kruys A."/>
            <person name="Hutchinson M.I."/>
            <person name="Powell A.J."/>
            <person name="Barry K."/>
            <person name="Miller A.N."/>
            <person name="Grigoriev I.V."/>
            <person name="Debuchy R."/>
            <person name="Gladieux P."/>
            <person name="Thoren M.H."/>
            <person name="Johannesson H."/>
        </authorList>
    </citation>
    <scope>NUCLEOTIDE SEQUENCE</scope>
    <source>
        <strain evidence="2">CBS 560.94</strain>
    </source>
</reference>
<gene>
    <name evidence="2" type="ORF">B0H65DRAFT_290953</name>
</gene>
<proteinExistence type="predicted"/>
<feature type="signal peptide" evidence="1">
    <location>
        <begin position="1"/>
        <end position="24"/>
    </location>
</feature>
<dbReference type="Proteomes" id="UP001278500">
    <property type="component" value="Unassembled WGS sequence"/>
</dbReference>
<keyword evidence="3" id="KW-1185">Reference proteome</keyword>
<dbReference type="EMBL" id="JAUEPP010000007">
    <property type="protein sequence ID" value="KAK3339133.1"/>
    <property type="molecule type" value="Genomic_DNA"/>
</dbReference>
<sequence>MCRRQRQPGLAISIFCSIFTRTSTLWSPAASPSTLPFHDLQIASARVLDYHDLHHQSRTITGVLYRLPLFTLPTKTKAPVLVACPLHFLGRQHPSLLDTCSPPGTSTFARNSSIPILIPS</sequence>
<accession>A0AAE0J9I3</accession>
<comment type="caution">
    <text evidence="2">The sequence shown here is derived from an EMBL/GenBank/DDBJ whole genome shotgun (WGS) entry which is preliminary data.</text>
</comment>
<dbReference type="RefSeq" id="XP_062678493.1">
    <property type="nucleotide sequence ID" value="XM_062823010.1"/>
</dbReference>
<organism evidence="2 3">
    <name type="scientific">Neurospora tetraspora</name>
    <dbReference type="NCBI Taxonomy" id="94610"/>
    <lineage>
        <taxon>Eukaryota</taxon>
        <taxon>Fungi</taxon>
        <taxon>Dikarya</taxon>
        <taxon>Ascomycota</taxon>
        <taxon>Pezizomycotina</taxon>
        <taxon>Sordariomycetes</taxon>
        <taxon>Sordariomycetidae</taxon>
        <taxon>Sordariales</taxon>
        <taxon>Sordariaceae</taxon>
        <taxon>Neurospora</taxon>
    </lineage>
</organism>
<evidence type="ECO:0008006" key="4">
    <source>
        <dbReference type="Google" id="ProtNLM"/>
    </source>
</evidence>
<reference evidence="2" key="1">
    <citation type="journal article" date="2023" name="Mol. Phylogenet. Evol.">
        <title>Genome-scale phylogeny and comparative genomics of the fungal order Sordariales.</title>
        <authorList>
            <person name="Hensen N."/>
            <person name="Bonometti L."/>
            <person name="Westerberg I."/>
            <person name="Brannstrom I.O."/>
            <person name="Guillou S."/>
            <person name="Cros-Aarteil S."/>
            <person name="Calhoun S."/>
            <person name="Haridas S."/>
            <person name="Kuo A."/>
            <person name="Mondo S."/>
            <person name="Pangilinan J."/>
            <person name="Riley R."/>
            <person name="LaButti K."/>
            <person name="Andreopoulos B."/>
            <person name="Lipzen A."/>
            <person name="Chen C."/>
            <person name="Yan M."/>
            <person name="Daum C."/>
            <person name="Ng V."/>
            <person name="Clum A."/>
            <person name="Steindorff A."/>
            <person name="Ohm R.A."/>
            <person name="Martin F."/>
            <person name="Silar P."/>
            <person name="Natvig D.O."/>
            <person name="Lalanne C."/>
            <person name="Gautier V."/>
            <person name="Ament-Velasquez S.L."/>
            <person name="Kruys A."/>
            <person name="Hutchinson M.I."/>
            <person name="Powell A.J."/>
            <person name="Barry K."/>
            <person name="Miller A.N."/>
            <person name="Grigoriev I.V."/>
            <person name="Debuchy R."/>
            <person name="Gladieux P."/>
            <person name="Hiltunen Thoren M."/>
            <person name="Johannesson H."/>
        </authorList>
    </citation>
    <scope>NUCLEOTIDE SEQUENCE</scope>
    <source>
        <strain evidence="2">CBS 560.94</strain>
    </source>
</reference>
<evidence type="ECO:0000256" key="1">
    <source>
        <dbReference type="SAM" id="SignalP"/>
    </source>
</evidence>
<keyword evidence="1" id="KW-0732">Signal</keyword>